<dbReference type="RefSeq" id="XP_007767718.1">
    <property type="nucleotide sequence ID" value="XM_007769528.1"/>
</dbReference>
<organism evidence="2 3">
    <name type="scientific">Coniophora puteana (strain RWD-64-598)</name>
    <name type="common">Brown rot fungus</name>
    <dbReference type="NCBI Taxonomy" id="741705"/>
    <lineage>
        <taxon>Eukaryota</taxon>
        <taxon>Fungi</taxon>
        <taxon>Dikarya</taxon>
        <taxon>Basidiomycota</taxon>
        <taxon>Agaricomycotina</taxon>
        <taxon>Agaricomycetes</taxon>
        <taxon>Agaricomycetidae</taxon>
        <taxon>Boletales</taxon>
        <taxon>Coniophorineae</taxon>
        <taxon>Coniophoraceae</taxon>
        <taxon>Coniophora</taxon>
    </lineage>
</organism>
<comment type="caution">
    <text evidence="2">The sequence shown here is derived from an EMBL/GenBank/DDBJ whole genome shotgun (WGS) entry which is preliminary data.</text>
</comment>
<dbReference type="AlphaFoldDB" id="A0A5M3MTD4"/>
<name>A0A5M3MTD4_CONPW</name>
<feature type="compositionally biased region" description="Basic and acidic residues" evidence="1">
    <location>
        <begin position="118"/>
        <end position="137"/>
    </location>
</feature>
<feature type="compositionally biased region" description="Low complexity" evidence="1">
    <location>
        <begin position="237"/>
        <end position="251"/>
    </location>
</feature>
<dbReference type="Proteomes" id="UP000053558">
    <property type="component" value="Unassembled WGS sequence"/>
</dbReference>
<feature type="compositionally biased region" description="Basic residues" evidence="1">
    <location>
        <begin position="277"/>
        <end position="289"/>
    </location>
</feature>
<dbReference type="KEGG" id="cput:CONPUDRAFT_81849"/>
<reference evidence="3" key="1">
    <citation type="journal article" date="2012" name="Science">
        <title>The Paleozoic origin of enzymatic lignin decomposition reconstructed from 31 fungal genomes.</title>
        <authorList>
            <person name="Floudas D."/>
            <person name="Binder M."/>
            <person name="Riley R."/>
            <person name="Barry K."/>
            <person name="Blanchette R.A."/>
            <person name="Henrissat B."/>
            <person name="Martinez A.T."/>
            <person name="Otillar R."/>
            <person name="Spatafora J.W."/>
            <person name="Yadav J.S."/>
            <person name="Aerts A."/>
            <person name="Benoit I."/>
            <person name="Boyd A."/>
            <person name="Carlson A."/>
            <person name="Copeland A."/>
            <person name="Coutinho P.M."/>
            <person name="de Vries R.P."/>
            <person name="Ferreira P."/>
            <person name="Findley K."/>
            <person name="Foster B."/>
            <person name="Gaskell J."/>
            <person name="Glotzer D."/>
            <person name="Gorecki P."/>
            <person name="Heitman J."/>
            <person name="Hesse C."/>
            <person name="Hori C."/>
            <person name="Igarashi K."/>
            <person name="Jurgens J.A."/>
            <person name="Kallen N."/>
            <person name="Kersten P."/>
            <person name="Kohler A."/>
            <person name="Kuees U."/>
            <person name="Kumar T.K.A."/>
            <person name="Kuo A."/>
            <person name="LaButti K."/>
            <person name="Larrondo L.F."/>
            <person name="Lindquist E."/>
            <person name="Ling A."/>
            <person name="Lombard V."/>
            <person name="Lucas S."/>
            <person name="Lundell T."/>
            <person name="Martin R."/>
            <person name="McLaughlin D.J."/>
            <person name="Morgenstern I."/>
            <person name="Morin E."/>
            <person name="Murat C."/>
            <person name="Nagy L.G."/>
            <person name="Nolan M."/>
            <person name="Ohm R.A."/>
            <person name="Patyshakuliyeva A."/>
            <person name="Rokas A."/>
            <person name="Ruiz-Duenas F.J."/>
            <person name="Sabat G."/>
            <person name="Salamov A."/>
            <person name="Samejima M."/>
            <person name="Schmutz J."/>
            <person name="Slot J.C."/>
            <person name="St John F."/>
            <person name="Stenlid J."/>
            <person name="Sun H."/>
            <person name="Sun S."/>
            <person name="Syed K."/>
            <person name="Tsang A."/>
            <person name="Wiebenga A."/>
            <person name="Young D."/>
            <person name="Pisabarro A."/>
            <person name="Eastwood D.C."/>
            <person name="Martin F."/>
            <person name="Cullen D."/>
            <person name="Grigoriev I.V."/>
            <person name="Hibbett D.S."/>
        </authorList>
    </citation>
    <scope>NUCLEOTIDE SEQUENCE [LARGE SCALE GENOMIC DNA]</scope>
    <source>
        <strain evidence="3">RWD-64-598 SS2</strain>
    </source>
</reference>
<proteinExistence type="predicted"/>
<dbReference type="OrthoDB" id="3438340at2759"/>
<sequence length="297" mass="32026">MATDQKDATEPTSEDDIDTETLQAQIDMSMSLVHDVVASWMSPSDRVRLGRASDPKRLVDEQLRRPARLGVGASTPELVQASREANKLRHQLLNKGKKRTREEEAPAQTVVMSDSDEEMAKGEIGSKKQIKVDPFARKEKKKHLASVEQNGTNVTKSTSRANSDDMEVDPPLTNGSGSAPLPAPNVDAVFSPTKKKKRKQSAQDLGTPHPPGELNPMASPDTVGSMSRTPVDEHESSGFPASQSSSPARPATHMSLLNLGGPVGVSGQDANANSESKKKRKRRKKKKHGTSTGGQPE</sequence>
<evidence type="ECO:0000313" key="2">
    <source>
        <dbReference type="EMBL" id="EIW82356.1"/>
    </source>
</evidence>
<dbReference type="GeneID" id="19210317"/>
<feature type="compositionally biased region" description="Polar residues" evidence="1">
    <location>
        <begin position="147"/>
        <end position="161"/>
    </location>
</feature>
<evidence type="ECO:0000313" key="3">
    <source>
        <dbReference type="Proteomes" id="UP000053558"/>
    </source>
</evidence>
<accession>A0A5M3MTD4</accession>
<gene>
    <name evidence="2" type="ORF">CONPUDRAFT_81849</name>
</gene>
<dbReference type="OMA" id="AQIDMSM"/>
<feature type="region of interest" description="Disordered" evidence="1">
    <location>
        <begin position="92"/>
        <end position="297"/>
    </location>
</feature>
<evidence type="ECO:0000256" key="1">
    <source>
        <dbReference type="SAM" id="MobiDB-lite"/>
    </source>
</evidence>
<dbReference type="EMBL" id="JH711577">
    <property type="protein sequence ID" value="EIW82356.1"/>
    <property type="molecule type" value="Genomic_DNA"/>
</dbReference>
<keyword evidence="3" id="KW-1185">Reference proteome</keyword>
<protein>
    <submittedName>
        <fullName evidence="2">Uncharacterized protein</fullName>
    </submittedName>
</protein>